<dbReference type="PANTHER" id="PTHR30035">
    <property type="entry name" value="LIPOPROTEIN VACJ-RELATED"/>
    <property type="match status" value="1"/>
</dbReference>
<dbReference type="InterPro" id="IPR007428">
    <property type="entry name" value="MlaA"/>
</dbReference>
<proteinExistence type="inferred from homology"/>
<keyword evidence="5" id="KW-1185">Reference proteome</keyword>
<organism evidence="4 5">
    <name type="scientific">Niveispirillum lacus</name>
    <dbReference type="NCBI Taxonomy" id="1981099"/>
    <lineage>
        <taxon>Bacteria</taxon>
        <taxon>Pseudomonadati</taxon>
        <taxon>Pseudomonadota</taxon>
        <taxon>Alphaproteobacteria</taxon>
        <taxon>Rhodospirillales</taxon>
        <taxon>Azospirillaceae</taxon>
        <taxon>Niveispirillum</taxon>
    </lineage>
</organism>
<dbReference type="PRINTS" id="PR01805">
    <property type="entry name" value="VACJLIPOPROT"/>
</dbReference>
<keyword evidence="2 3" id="KW-0732">Signal</keyword>
<dbReference type="GO" id="GO:0016020">
    <property type="term" value="C:membrane"/>
    <property type="evidence" value="ECO:0007669"/>
    <property type="project" value="InterPro"/>
</dbReference>
<dbReference type="Proteomes" id="UP000216998">
    <property type="component" value="Unassembled WGS sequence"/>
</dbReference>
<dbReference type="Pfam" id="PF04333">
    <property type="entry name" value="MlaA"/>
    <property type="match status" value="1"/>
</dbReference>
<dbReference type="PANTHER" id="PTHR30035:SF3">
    <property type="entry name" value="INTERMEMBRANE PHOSPHOLIPID TRANSPORT SYSTEM LIPOPROTEIN MLAA"/>
    <property type="match status" value="1"/>
</dbReference>
<protein>
    <submittedName>
        <fullName evidence="4">ABC transporter</fullName>
    </submittedName>
</protein>
<evidence type="ECO:0000313" key="4">
    <source>
        <dbReference type="EMBL" id="OYQ33684.1"/>
    </source>
</evidence>
<comment type="caution">
    <text evidence="4">The sequence shown here is derived from an EMBL/GenBank/DDBJ whole genome shotgun (WGS) entry which is preliminary data.</text>
</comment>
<dbReference type="EMBL" id="NOXU01000030">
    <property type="protein sequence ID" value="OYQ33684.1"/>
    <property type="molecule type" value="Genomic_DNA"/>
</dbReference>
<evidence type="ECO:0000256" key="1">
    <source>
        <dbReference type="ARBA" id="ARBA00010634"/>
    </source>
</evidence>
<evidence type="ECO:0000313" key="5">
    <source>
        <dbReference type="Proteomes" id="UP000216998"/>
    </source>
</evidence>
<dbReference type="OrthoDB" id="9785326at2"/>
<evidence type="ECO:0000256" key="3">
    <source>
        <dbReference type="SAM" id="SignalP"/>
    </source>
</evidence>
<gene>
    <name evidence="4" type="ORF">CHU95_15110</name>
</gene>
<feature type="chain" id="PRO_5012581193" evidence="3">
    <location>
        <begin position="31"/>
        <end position="273"/>
    </location>
</feature>
<evidence type="ECO:0000256" key="2">
    <source>
        <dbReference type="ARBA" id="ARBA00022729"/>
    </source>
</evidence>
<comment type="similarity">
    <text evidence="1">Belongs to the MlaA family.</text>
</comment>
<accession>A0A255YYC3</accession>
<sequence length="273" mass="30086">MSRPSTFPLLRRTAMATLLALSVATLPAAAQDGAPAPNGDESRVSDLQMAAGPAEDMNDPLEPVNRAIFWVNEGLDVVLIRPAAKVYRTVLPNPVQKGVRNVLRNLRSPLDLTNQLLQGDWQGAGDVLRRFTINSTIGLGGLMDVAADHGMPYEYESLDQTLAVWGIPEGPYLVLPLLGPSSVRDATGFAGEFFADPVSNYASNTNQDWITLSRGTLTALDTRAEYIEALDDVKRNSFDYYASMRSLYRQRRDGWIRDGKPDVEQMPDIPDYE</sequence>
<reference evidence="4 5" key="1">
    <citation type="submission" date="2017-07" db="EMBL/GenBank/DDBJ databases">
        <title>Niveispirillum cyanobacteriorum sp. nov., isolated from cyanobacterial aggregates in a eutrophic lake.</title>
        <authorList>
            <person name="Cai H."/>
        </authorList>
    </citation>
    <scope>NUCLEOTIDE SEQUENCE [LARGE SCALE GENOMIC DNA]</scope>
    <source>
        <strain evidence="5">TH1-14</strain>
    </source>
</reference>
<dbReference type="RefSeq" id="WP_094457127.1">
    <property type="nucleotide sequence ID" value="NZ_NOXU01000030.1"/>
</dbReference>
<name>A0A255YYC3_9PROT</name>
<dbReference type="AlphaFoldDB" id="A0A255YYC3"/>
<dbReference type="GO" id="GO:0120010">
    <property type="term" value="P:intermembrane phospholipid transfer"/>
    <property type="evidence" value="ECO:0007669"/>
    <property type="project" value="TreeGrafter"/>
</dbReference>
<feature type="signal peptide" evidence="3">
    <location>
        <begin position="1"/>
        <end position="30"/>
    </location>
</feature>